<organism evidence="13 14">
    <name type="scientific">Treponema saccharophilum DSM 2985</name>
    <dbReference type="NCBI Taxonomy" id="907348"/>
    <lineage>
        <taxon>Bacteria</taxon>
        <taxon>Pseudomonadati</taxon>
        <taxon>Spirochaetota</taxon>
        <taxon>Spirochaetia</taxon>
        <taxon>Spirochaetales</taxon>
        <taxon>Treponemataceae</taxon>
        <taxon>Treponema</taxon>
    </lineage>
</organism>
<keyword evidence="10" id="KW-0411">Iron-sulfur</keyword>
<protein>
    <recommendedName>
        <fullName evidence="4 12">Anaerobic ribonucleoside-triphosphate reductase-activating protein</fullName>
        <ecNumber evidence="12">1.97.1.-</ecNumber>
    </recommendedName>
</protein>
<dbReference type="SFLD" id="SFLDF00299">
    <property type="entry name" value="anaerobic_ribonucleoside-triph"/>
    <property type="match status" value="1"/>
</dbReference>
<dbReference type="RefSeq" id="WP_002705301.1">
    <property type="nucleotide sequence ID" value="NZ_AGRW01000051.1"/>
</dbReference>
<dbReference type="OrthoDB" id="9782387at2"/>
<comment type="cofactor">
    <cofactor evidence="1">
        <name>[4Fe-4S] cluster</name>
        <dbReference type="ChEBI" id="CHEBI:49883"/>
    </cofactor>
</comment>
<dbReference type="SFLD" id="SFLDG01066">
    <property type="entry name" value="organic_radical-activating_enz"/>
    <property type="match status" value="1"/>
</dbReference>
<dbReference type="CDD" id="cd01335">
    <property type="entry name" value="Radical_SAM"/>
    <property type="match status" value="1"/>
</dbReference>
<comment type="function">
    <text evidence="2 12">Activation of anaerobic ribonucleoside-triphosphate reductase under anaerobic conditions by generation of an organic free radical, using S-adenosylmethionine and reduced flavodoxin as cosubstrates to produce 5'-deoxy-adenosine.</text>
</comment>
<dbReference type="PANTHER" id="PTHR30352">
    <property type="entry name" value="PYRUVATE FORMATE-LYASE-ACTIVATING ENZYME"/>
    <property type="match status" value="1"/>
</dbReference>
<keyword evidence="7" id="KW-0479">Metal-binding</keyword>
<dbReference type="InterPro" id="IPR013785">
    <property type="entry name" value="Aldolase_TIM"/>
</dbReference>
<evidence type="ECO:0000256" key="9">
    <source>
        <dbReference type="ARBA" id="ARBA00023004"/>
    </source>
</evidence>
<evidence type="ECO:0000256" key="6">
    <source>
        <dbReference type="ARBA" id="ARBA00022691"/>
    </source>
</evidence>
<dbReference type="EMBL" id="AGRW01000051">
    <property type="protein sequence ID" value="EIC01149.1"/>
    <property type="molecule type" value="Genomic_DNA"/>
</dbReference>
<keyword evidence="9" id="KW-0408">Iron</keyword>
<evidence type="ECO:0000256" key="8">
    <source>
        <dbReference type="ARBA" id="ARBA00023002"/>
    </source>
</evidence>
<dbReference type="Gene3D" id="3.20.20.70">
    <property type="entry name" value="Aldolase class I"/>
    <property type="match status" value="1"/>
</dbReference>
<dbReference type="EC" id="1.97.1.-" evidence="12"/>
<evidence type="ECO:0000256" key="3">
    <source>
        <dbReference type="ARBA" id="ARBA00009777"/>
    </source>
</evidence>
<dbReference type="InterPro" id="IPR012837">
    <property type="entry name" value="NrdG"/>
</dbReference>
<dbReference type="Proteomes" id="UP000003571">
    <property type="component" value="Unassembled WGS sequence"/>
</dbReference>
<keyword evidence="6" id="KW-0949">S-adenosyl-L-methionine</keyword>
<comment type="catalytic activity">
    <reaction evidence="11">
        <text>glycyl-[protein] + reduced [flavodoxin] + S-adenosyl-L-methionine = glycin-2-yl radical-[protein] + semiquinone [flavodoxin] + 5'-deoxyadenosine + L-methionine + H(+)</text>
        <dbReference type="Rhea" id="RHEA:61976"/>
        <dbReference type="Rhea" id="RHEA-COMP:10622"/>
        <dbReference type="Rhea" id="RHEA-COMP:14480"/>
        <dbReference type="Rhea" id="RHEA-COMP:15993"/>
        <dbReference type="Rhea" id="RHEA-COMP:15994"/>
        <dbReference type="ChEBI" id="CHEBI:15378"/>
        <dbReference type="ChEBI" id="CHEBI:17319"/>
        <dbReference type="ChEBI" id="CHEBI:29947"/>
        <dbReference type="ChEBI" id="CHEBI:32722"/>
        <dbReference type="ChEBI" id="CHEBI:57618"/>
        <dbReference type="ChEBI" id="CHEBI:57844"/>
        <dbReference type="ChEBI" id="CHEBI:59789"/>
        <dbReference type="ChEBI" id="CHEBI:140311"/>
    </reaction>
</comment>
<proteinExistence type="inferred from homology"/>
<name>H7EMQ3_9SPIR</name>
<dbReference type="AlphaFoldDB" id="H7EMQ3"/>
<comment type="similarity">
    <text evidence="3 12">Belongs to the organic radical-activating enzymes family.</text>
</comment>
<evidence type="ECO:0000313" key="14">
    <source>
        <dbReference type="Proteomes" id="UP000003571"/>
    </source>
</evidence>
<dbReference type="eggNOG" id="COG0602">
    <property type="taxonomic scope" value="Bacteria"/>
</dbReference>
<dbReference type="PROSITE" id="PS01087">
    <property type="entry name" value="RADICAL_ACTIVATING"/>
    <property type="match status" value="1"/>
</dbReference>
<comment type="caution">
    <text evidence="13">The sequence shown here is derived from an EMBL/GenBank/DDBJ whole genome shotgun (WGS) entry which is preliminary data.</text>
</comment>
<dbReference type="GO" id="GO:0004748">
    <property type="term" value="F:ribonucleoside-diphosphate reductase activity, thioredoxin disulfide as acceptor"/>
    <property type="evidence" value="ECO:0007669"/>
    <property type="project" value="TreeGrafter"/>
</dbReference>
<evidence type="ECO:0000256" key="5">
    <source>
        <dbReference type="ARBA" id="ARBA00022485"/>
    </source>
</evidence>
<evidence type="ECO:0000256" key="2">
    <source>
        <dbReference type="ARBA" id="ARBA00003852"/>
    </source>
</evidence>
<dbReference type="PIRSF" id="PIRSF000368">
    <property type="entry name" value="NrdG"/>
    <property type="match status" value="1"/>
</dbReference>
<dbReference type="PATRIC" id="fig|907348.3.peg.2041"/>
<keyword evidence="5" id="KW-0004">4Fe-4S</keyword>
<dbReference type="InterPro" id="IPR001989">
    <property type="entry name" value="Radical_activat_CS"/>
</dbReference>
<evidence type="ECO:0000256" key="12">
    <source>
        <dbReference type="PIRNR" id="PIRNR000368"/>
    </source>
</evidence>
<dbReference type="GO" id="GO:0051539">
    <property type="term" value="F:4 iron, 4 sulfur cluster binding"/>
    <property type="evidence" value="ECO:0007669"/>
    <property type="project" value="UniProtKB-KW"/>
</dbReference>
<evidence type="ECO:0000256" key="1">
    <source>
        <dbReference type="ARBA" id="ARBA00001966"/>
    </source>
</evidence>
<dbReference type="SFLD" id="SFLDS00029">
    <property type="entry name" value="Radical_SAM"/>
    <property type="match status" value="1"/>
</dbReference>
<dbReference type="InterPro" id="IPR007197">
    <property type="entry name" value="rSAM"/>
</dbReference>
<accession>H7EMQ3</accession>
<evidence type="ECO:0000256" key="4">
    <source>
        <dbReference type="ARBA" id="ARBA00014281"/>
    </source>
</evidence>
<dbReference type="Pfam" id="PF13353">
    <property type="entry name" value="Fer4_12"/>
    <property type="match status" value="1"/>
</dbReference>
<dbReference type="GO" id="GO:0043365">
    <property type="term" value="F:[formate-C-acetyltransferase]-activating enzyme activity"/>
    <property type="evidence" value="ECO:0007669"/>
    <property type="project" value="InterPro"/>
</dbReference>
<dbReference type="PANTHER" id="PTHR30352:SF2">
    <property type="entry name" value="ANAEROBIC RIBONUCLEOSIDE-TRIPHOSPHATE REDUCTASE-ACTIVATING PROTEIN"/>
    <property type="match status" value="1"/>
</dbReference>
<keyword evidence="14" id="KW-1185">Reference proteome</keyword>
<dbReference type="GO" id="GO:0046872">
    <property type="term" value="F:metal ion binding"/>
    <property type="evidence" value="ECO:0007669"/>
    <property type="project" value="UniProtKB-KW"/>
</dbReference>
<evidence type="ECO:0000256" key="7">
    <source>
        <dbReference type="ARBA" id="ARBA00022723"/>
    </source>
</evidence>
<dbReference type="InterPro" id="IPR034457">
    <property type="entry name" value="Organic_radical-activating"/>
</dbReference>
<dbReference type="STRING" id="907348.TresaDRAFT_0286"/>
<dbReference type="InterPro" id="IPR058240">
    <property type="entry name" value="rSAM_sf"/>
</dbReference>
<evidence type="ECO:0000313" key="13">
    <source>
        <dbReference type="EMBL" id="EIC01149.1"/>
    </source>
</evidence>
<reference evidence="13 14" key="1">
    <citation type="submission" date="2011-09" db="EMBL/GenBank/DDBJ databases">
        <title>The draft genome of Treponema saccharophilum DSM 2985.</title>
        <authorList>
            <consortium name="US DOE Joint Genome Institute (JGI-PGF)"/>
            <person name="Lucas S."/>
            <person name="Copeland A."/>
            <person name="Lapidus A."/>
            <person name="Glavina del Rio T."/>
            <person name="Dalin E."/>
            <person name="Tice H."/>
            <person name="Bruce D."/>
            <person name="Goodwin L."/>
            <person name="Pitluck S."/>
            <person name="Peters L."/>
            <person name="Kyrpides N."/>
            <person name="Mavromatis K."/>
            <person name="Ivanova N."/>
            <person name="Markowitz V."/>
            <person name="Cheng J.-F."/>
            <person name="Hugenholtz P."/>
            <person name="Woyke T."/>
            <person name="Wu D."/>
            <person name="Gronow S."/>
            <person name="Wellnitz S."/>
            <person name="Brambilla E."/>
            <person name="Klenk H.-P."/>
            <person name="Eisen J.A."/>
        </authorList>
    </citation>
    <scope>NUCLEOTIDE SEQUENCE [LARGE SCALE GENOMIC DNA]</scope>
    <source>
        <strain evidence="13 14">DSM 2985</strain>
    </source>
</reference>
<evidence type="ECO:0000256" key="10">
    <source>
        <dbReference type="ARBA" id="ARBA00023014"/>
    </source>
</evidence>
<dbReference type="SUPFAM" id="SSF102114">
    <property type="entry name" value="Radical SAM enzymes"/>
    <property type="match status" value="1"/>
</dbReference>
<keyword evidence="8 12" id="KW-0560">Oxidoreductase</keyword>
<evidence type="ECO:0000256" key="11">
    <source>
        <dbReference type="ARBA" id="ARBA00047365"/>
    </source>
</evidence>
<sequence>MKTLLCAGWKQSSCDDGPGIRSVFFLQGCSRHCPGCQNSCTHNKENGIVKTVDEITKEIVARCRNRKITISGGEPLEQFSSLIVLLGKLKDAGFNVCLYTGWDYSKVPQIIFKYLDYLKCGHFDINKMSPDLMYVGSTNQEMYRNIGGRMEKMNLVYSEACA</sequence>
<dbReference type="SFLD" id="SFLDG01063">
    <property type="entry name" value="activating_enzymes__group_1"/>
    <property type="match status" value="1"/>
</dbReference>
<gene>
    <name evidence="13" type="ORF">TresaDRAFT_0286</name>
</gene>